<dbReference type="PANTHER" id="PTHR23412">
    <property type="entry name" value="STEREOCILIN RELATED"/>
    <property type="match status" value="1"/>
</dbReference>
<keyword evidence="4" id="KW-0130">Cell adhesion</keyword>
<gene>
    <name evidence="8" type="ORF">MATL_G00009910</name>
</gene>
<evidence type="ECO:0000256" key="6">
    <source>
        <dbReference type="ARBA" id="ARBA00023180"/>
    </source>
</evidence>
<dbReference type="Proteomes" id="UP001046870">
    <property type="component" value="Chromosome 1"/>
</dbReference>
<dbReference type="Pfam" id="PF06060">
    <property type="entry name" value="Mesothelin"/>
    <property type="match status" value="1"/>
</dbReference>
<evidence type="ECO:0000256" key="3">
    <source>
        <dbReference type="ARBA" id="ARBA00022729"/>
    </source>
</evidence>
<protein>
    <recommendedName>
        <fullName evidence="10">Mesothelin-like protein</fullName>
    </recommendedName>
</protein>
<evidence type="ECO:0000256" key="7">
    <source>
        <dbReference type="SAM" id="MobiDB-lite"/>
    </source>
</evidence>
<feature type="compositionally biased region" description="Low complexity" evidence="7">
    <location>
        <begin position="1459"/>
        <end position="1495"/>
    </location>
</feature>
<evidence type="ECO:0000256" key="5">
    <source>
        <dbReference type="ARBA" id="ARBA00023136"/>
    </source>
</evidence>
<keyword evidence="6" id="KW-0325">Glycoprotein</keyword>
<comment type="subcellular location">
    <subcellularLocation>
        <location evidence="1">Membrane</location>
    </subcellularLocation>
</comment>
<organism evidence="8 9">
    <name type="scientific">Megalops atlanticus</name>
    <name type="common">Tarpon</name>
    <name type="synonym">Clupea gigantea</name>
    <dbReference type="NCBI Taxonomy" id="7932"/>
    <lineage>
        <taxon>Eukaryota</taxon>
        <taxon>Metazoa</taxon>
        <taxon>Chordata</taxon>
        <taxon>Craniata</taxon>
        <taxon>Vertebrata</taxon>
        <taxon>Euteleostomi</taxon>
        <taxon>Actinopterygii</taxon>
        <taxon>Neopterygii</taxon>
        <taxon>Teleostei</taxon>
        <taxon>Elopiformes</taxon>
        <taxon>Megalopidae</taxon>
        <taxon>Megalops</taxon>
    </lineage>
</organism>
<evidence type="ECO:0000313" key="8">
    <source>
        <dbReference type="EMBL" id="KAG7492036.1"/>
    </source>
</evidence>
<dbReference type="PANTHER" id="PTHR23412:SF6">
    <property type="entry name" value="MESOTHELIN"/>
    <property type="match status" value="1"/>
</dbReference>
<dbReference type="InterPro" id="IPR026664">
    <property type="entry name" value="Stereocilin-rel"/>
</dbReference>
<evidence type="ECO:0000256" key="1">
    <source>
        <dbReference type="ARBA" id="ARBA00004370"/>
    </source>
</evidence>
<name>A0A9D3QI05_MEGAT</name>
<feature type="region of interest" description="Disordered" evidence="7">
    <location>
        <begin position="1443"/>
        <end position="1495"/>
    </location>
</feature>
<keyword evidence="5" id="KW-0472">Membrane</keyword>
<evidence type="ECO:0000256" key="4">
    <source>
        <dbReference type="ARBA" id="ARBA00022889"/>
    </source>
</evidence>
<comment type="caution">
    <text evidence="8">The sequence shown here is derived from an EMBL/GenBank/DDBJ whole genome shotgun (WGS) entry which is preliminary data.</text>
</comment>
<dbReference type="EMBL" id="JAFDVH010000001">
    <property type="protein sequence ID" value="KAG7492036.1"/>
    <property type="molecule type" value="Genomic_DNA"/>
</dbReference>
<dbReference type="GO" id="GO:0009986">
    <property type="term" value="C:cell surface"/>
    <property type="evidence" value="ECO:0007669"/>
    <property type="project" value="TreeGrafter"/>
</dbReference>
<dbReference type="GO" id="GO:0016020">
    <property type="term" value="C:membrane"/>
    <property type="evidence" value="ECO:0007669"/>
    <property type="project" value="UniProtKB-SubCell"/>
</dbReference>
<reference evidence="8" key="1">
    <citation type="submission" date="2021-01" db="EMBL/GenBank/DDBJ databases">
        <authorList>
            <person name="Zahm M."/>
            <person name="Roques C."/>
            <person name="Cabau C."/>
            <person name="Klopp C."/>
            <person name="Donnadieu C."/>
            <person name="Jouanno E."/>
            <person name="Lampietro C."/>
            <person name="Louis A."/>
            <person name="Herpin A."/>
            <person name="Echchiki A."/>
            <person name="Berthelot C."/>
            <person name="Parey E."/>
            <person name="Roest-Crollius H."/>
            <person name="Braasch I."/>
            <person name="Postlethwait J."/>
            <person name="Bobe J."/>
            <person name="Montfort J."/>
            <person name="Bouchez O."/>
            <person name="Begum T."/>
            <person name="Mejri S."/>
            <person name="Adams A."/>
            <person name="Chen W.-J."/>
            <person name="Guiguen Y."/>
        </authorList>
    </citation>
    <scope>NUCLEOTIDE SEQUENCE</scope>
    <source>
        <strain evidence="8">YG-15Mar2019-1</strain>
        <tissue evidence="8">Brain</tissue>
    </source>
</reference>
<keyword evidence="3" id="KW-0732">Signal</keyword>
<dbReference type="InterPro" id="IPR010335">
    <property type="entry name" value="Mesothelin"/>
</dbReference>
<evidence type="ECO:0000256" key="2">
    <source>
        <dbReference type="ARBA" id="ARBA00011016"/>
    </source>
</evidence>
<evidence type="ECO:0008006" key="10">
    <source>
        <dbReference type="Google" id="ProtNLM"/>
    </source>
</evidence>
<accession>A0A9D3QI05</accession>
<comment type="similarity">
    <text evidence="2">Belongs to the mesothelin family.</text>
</comment>
<evidence type="ECO:0000313" key="9">
    <source>
        <dbReference type="Proteomes" id="UP001046870"/>
    </source>
</evidence>
<sequence>MLNLTLTALAPRFPIFEPDDFALWFQTNLVVLLASFTPDSLVVIPRNISCCKDVPTEDNQPGGLDSLSPSQKVDLILDPSTGALENETIINNVFTSLLKSPDDRQLGAFFDAFVAATKQRNMTVISNTAVRDTMLNLTLTALTSKFNVFDANNFTVWFQINLVLLLPSLNKSSLTVIPLNISCDSYQAIVKGFDNVFATFSMEQSGNILSFALNYLSGKLTQGASCMSMLANNRNWLEKNFGQFRVYASYMNFVKLNKDFNGVDVVDLLTQTQVAQLCTTPGQVKRAEDVKKIMAVIPPSNYGSFFDIVSPAIQENEANYTYEVRSAMLQEIFDKGDLSAPSITDTEILVWLTVRLSPLLQNLTKSQVTSFFDVVQDRSCNTSQEAVNVLDSLRSTLSEDAKSEVYRNILLSLKGPSPIRCYEGGSFYLFVTSTFLHFGSPDVTIILSLMPNNRKSELINSILPSELGSFLSQPKVIDNGTELCTIFNNYNRTPDFLETEDIPDEARRQVLPCVWPLALSSDKEAEVDLWFDKRLKLYLKFLTKDLISFTQVQNANCLPFRKIISLLGNNYNYNISDFQQKDVYKTIVSYLNTGTKPKCYNAADPQLNSTSWFVNYIGVFITYMSLADLNTFISIDQQSSIFLEDPKNIQLFSNPAIPVDVTSFYTSQIYIYNPTFNPLLLPSKFLCQVPSSAYIPLNSTESIEILDKLKQFCNGSGDPEISAALAGNFESINEVTIKSLGKASTGLTAGQIEAAAPSVIVSSLQTLSTLTGWNQGQANALIKTITAGGLQINSASSLLSLGTLIKGVPTTTFTSISPSELITASQNPAFITNIISAPEIVQYTYVDKIISLNQDPNIVIQNVPDEMATKIPRVLLTFSQESVEVQKLVKKTWTQEQAVVFFEKVTSGTQDPEILPLSVLQGFTCSGVRNTQISKVKGLIKACRPRTGQRKVVLKETQLTCMYSYVRDDVPQTFTDYPSDMLLYYNYEKVEQVKCKSYFTATGAADFSVLSKVLNKEASLLNNAKNCLGITGTNISRENVEVLGNMGCILDGSYIENSDSLILEKLKNCNDLSDTQITAIEKVLLAGNTKYGDVSTWNQQTLQDLGILPLYLTRDFWGRFDYSVKRQFLKVFMPQLRENKTPKGKLRQLFKECNSLRFKRAAGCTIGNITQYTISNEAFPFGYDASQFDLCLDVNIVRDNLAGLTEKVVDQDFQKIILVKLNQAYPTGIADEQLQVLGSVSRVASTDDISKWNVTKIDTLAALMNPDDGEWEPDKSKAIITKYLSTARNTLGTAELNSIGGTNLCSLDASVLQDITASSLRNANALNLSSCSTELKKVLYRTANASYSAQSSDAGAYYQLISPYLGGAPISDIRTISAQNISMDILTFKSLDKEVVMNLTVSEVRELLGTSVGDLKTFENDTFIQDWISAQFQSQLNKLGLGLTGGRADPPPGGEIGLNSTSSTSNTAATTTSGITEGMTTATTPSASGSGSSSGGTYNRPALTLLGLTIIMLQILL</sequence>
<proteinExistence type="inferred from homology"/>
<keyword evidence="9" id="KW-1185">Reference proteome</keyword>
<dbReference type="OrthoDB" id="9329195at2759"/>
<dbReference type="GO" id="GO:0007160">
    <property type="term" value="P:cell-matrix adhesion"/>
    <property type="evidence" value="ECO:0007669"/>
    <property type="project" value="TreeGrafter"/>
</dbReference>